<accession>A0ABU0W0U8</accession>
<comment type="caution">
    <text evidence="1">The sequence shown here is derived from an EMBL/GenBank/DDBJ whole genome shotgun (WGS) entry which is preliminary data.</text>
</comment>
<reference evidence="1 2" key="1">
    <citation type="submission" date="2023-08" db="EMBL/GenBank/DDBJ databases">
        <title>Characterization of two Paracoccaceae strains isolated from Phycosphere and proposal of Xinfangfangia lacusdiani sp. nov.</title>
        <authorList>
            <person name="Deng Y."/>
            <person name="Zhang Y.Q."/>
        </authorList>
    </citation>
    <scope>NUCLEOTIDE SEQUENCE [LARGE SCALE GENOMIC DNA]</scope>
    <source>
        <strain evidence="1 2">CPCC 101601</strain>
    </source>
</reference>
<dbReference type="SUPFAM" id="SSF160104">
    <property type="entry name" value="Acetoacetate decarboxylase-like"/>
    <property type="match status" value="1"/>
</dbReference>
<dbReference type="Proteomes" id="UP001239680">
    <property type="component" value="Unassembled WGS sequence"/>
</dbReference>
<dbReference type="RefSeq" id="WP_306681310.1">
    <property type="nucleotide sequence ID" value="NZ_JAVDBT010000014.1"/>
</dbReference>
<dbReference type="InterPro" id="IPR023375">
    <property type="entry name" value="ADC_dom_sf"/>
</dbReference>
<proteinExistence type="predicted"/>
<organism evidence="1 2">
    <name type="scientific">Pseudogemmobacter lacusdianii</name>
    <dbReference type="NCBI Taxonomy" id="3069608"/>
    <lineage>
        <taxon>Bacteria</taxon>
        <taxon>Pseudomonadati</taxon>
        <taxon>Pseudomonadota</taxon>
        <taxon>Alphaproteobacteria</taxon>
        <taxon>Rhodobacterales</taxon>
        <taxon>Paracoccaceae</taxon>
        <taxon>Pseudogemmobacter</taxon>
    </lineage>
</organism>
<dbReference type="InterPro" id="IPR010451">
    <property type="entry name" value="Acetoacetate_decarboxylase"/>
</dbReference>
<gene>
    <name evidence="1" type="ORF">Q9295_14610</name>
</gene>
<sequence>MVQITDLKGFSYPSPKGISGVVGPLPWHFGTEHMCIAYRTDPEAVAAYLPEPLEPSSEPDLVIVDFGKWYSLWDQPEQAIINPERTWYQETVHWIGCRYQGQDARFCVQTWVNKDFSLVRGMVMGFNKRFGETYKSTYQSQNPGMPTLGPGTSMGAYTASHGERLFEGRLDIEREIPYSEIPALMQWPQINLRYFPSMDPSGKPAVCELLKIDATDFRQGVAYAGKGHLKLLPSALEEHTNLPVRKILGGTYFENGCTITGGTVLHSWV</sequence>
<dbReference type="Gene3D" id="2.40.400.10">
    <property type="entry name" value="Acetoacetate decarboxylase-like"/>
    <property type="match status" value="1"/>
</dbReference>
<evidence type="ECO:0000313" key="2">
    <source>
        <dbReference type="Proteomes" id="UP001239680"/>
    </source>
</evidence>
<dbReference type="EMBL" id="JAVDBT010000014">
    <property type="protein sequence ID" value="MDQ2067607.1"/>
    <property type="molecule type" value="Genomic_DNA"/>
</dbReference>
<protein>
    <submittedName>
        <fullName evidence="1">Acetoacetate decarboxylase family protein</fullName>
    </submittedName>
</protein>
<name>A0ABU0W0U8_9RHOB</name>
<dbReference type="Pfam" id="PF06314">
    <property type="entry name" value="ADC"/>
    <property type="match status" value="1"/>
</dbReference>
<keyword evidence="2" id="KW-1185">Reference proteome</keyword>
<evidence type="ECO:0000313" key="1">
    <source>
        <dbReference type="EMBL" id="MDQ2067607.1"/>
    </source>
</evidence>